<evidence type="ECO:0000256" key="2">
    <source>
        <dbReference type="ARBA" id="ARBA00022692"/>
    </source>
</evidence>
<dbReference type="GO" id="GO:0016020">
    <property type="term" value="C:membrane"/>
    <property type="evidence" value="ECO:0007669"/>
    <property type="project" value="UniProtKB-SubCell"/>
</dbReference>
<protein>
    <submittedName>
        <fullName evidence="7">Permease of the drug/metabolite transporter (DMT) superfamily</fullName>
    </submittedName>
</protein>
<proteinExistence type="predicted"/>
<organism evidence="7">
    <name type="scientific">hydrothermal vent metagenome</name>
    <dbReference type="NCBI Taxonomy" id="652676"/>
    <lineage>
        <taxon>unclassified sequences</taxon>
        <taxon>metagenomes</taxon>
        <taxon>ecological metagenomes</taxon>
    </lineage>
</organism>
<dbReference type="SUPFAM" id="SSF103481">
    <property type="entry name" value="Multidrug resistance efflux transporter EmrE"/>
    <property type="match status" value="2"/>
</dbReference>
<feature type="transmembrane region" description="Helical" evidence="5">
    <location>
        <begin position="147"/>
        <end position="166"/>
    </location>
</feature>
<evidence type="ECO:0000256" key="4">
    <source>
        <dbReference type="ARBA" id="ARBA00023136"/>
    </source>
</evidence>
<comment type="subcellular location">
    <subcellularLocation>
        <location evidence="1">Membrane</location>
        <topology evidence="1">Multi-pass membrane protein</topology>
    </subcellularLocation>
</comment>
<dbReference type="InterPro" id="IPR000620">
    <property type="entry name" value="EamA_dom"/>
</dbReference>
<evidence type="ECO:0000256" key="5">
    <source>
        <dbReference type="SAM" id="Phobius"/>
    </source>
</evidence>
<dbReference type="PANTHER" id="PTHR22911">
    <property type="entry name" value="ACYL-MALONYL CONDENSING ENZYME-RELATED"/>
    <property type="match status" value="1"/>
</dbReference>
<feature type="domain" description="EamA" evidence="6">
    <location>
        <begin position="150"/>
        <end position="277"/>
    </location>
</feature>
<keyword evidence="4 5" id="KW-0472">Membrane</keyword>
<feature type="transmembrane region" description="Helical" evidence="5">
    <location>
        <begin position="178"/>
        <end position="199"/>
    </location>
</feature>
<dbReference type="EMBL" id="UOEQ01000427">
    <property type="protein sequence ID" value="VAW22689.1"/>
    <property type="molecule type" value="Genomic_DNA"/>
</dbReference>
<reference evidence="7" key="1">
    <citation type="submission" date="2018-06" db="EMBL/GenBank/DDBJ databases">
        <authorList>
            <person name="Zhirakovskaya E."/>
        </authorList>
    </citation>
    <scope>NUCLEOTIDE SEQUENCE</scope>
</reference>
<keyword evidence="3 5" id="KW-1133">Transmembrane helix</keyword>
<evidence type="ECO:0000256" key="1">
    <source>
        <dbReference type="ARBA" id="ARBA00004141"/>
    </source>
</evidence>
<evidence type="ECO:0000313" key="7">
    <source>
        <dbReference type="EMBL" id="VAW22689.1"/>
    </source>
</evidence>
<feature type="domain" description="EamA" evidence="6">
    <location>
        <begin position="7"/>
        <end position="137"/>
    </location>
</feature>
<feature type="transmembrane region" description="Helical" evidence="5">
    <location>
        <begin position="96"/>
        <end position="114"/>
    </location>
</feature>
<accession>A0A3B0UDS0</accession>
<name>A0A3B0UDS0_9ZZZZ</name>
<feature type="transmembrane region" description="Helical" evidence="5">
    <location>
        <begin position="7"/>
        <end position="27"/>
    </location>
</feature>
<dbReference type="InterPro" id="IPR037185">
    <property type="entry name" value="EmrE-like"/>
</dbReference>
<dbReference type="Pfam" id="PF00892">
    <property type="entry name" value="EamA"/>
    <property type="match status" value="2"/>
</dbReference>
<keyword evidence="2 5" id="KW-0812">Transmembrane</keyword>
<feature type="transmembrane region" description="Helical" evidence="5">
    <location>
        <begin position="260"/>
        <end position="277"/>
    </location>
</feature>
<sequence>MPDNIQGIFWALFAAALFSIVIALAKVAVSEYHVLQILFFRQIIVFFSSLPDIAKTFPDSLKTQRPGTHALRLVGAFVALSSGIWAVAVLPLTTATILAFTQVFFVVLLAFWFLKEPVGLHRIGAVITGFFGVIIVMRPGINGLMSIHALISIVGALGAAVAVISVRKLSQTESTATLLAYQSIFVGALAGVPLFWLWINPDFEGLLLLLAMGVLATIGQWVGIKALRIGEASVISNMEYSKLIYAAILGYALFGEIPDIYTWVGAAIIIGSSAYIFRREVIKKKDAL</sequence>
<feature type="transmembrane region" description="Helical" evidence="5">
    <location>
        <begin position="70"/>
        <end position="90"/>
    </location>
</feature>
<evidence type="ECO:0000256" key="3">
    <source>
        <dbReference type="ARBA" id="ARBA00022989"/>
    </source>
</evidence>
<dbReference type="AlphaFoldDB" id="A0A3B0UDS0"/>
<gene>
    <name evidence="7" type="ORF">MNBD_ALPHA11-575</name>
</gene>
<dbReference type="PANTHER" id="PTHR22911:SF6">
    <property type="entry name" value="SOLUTE CARRIER FAMILY 35 MEMBER G1"/>
    <property type="match status" value="1"/>
</dbReference>
<feature type="transmembrane region" description="Helical" evidence="5">
    <location>
        <begin position="205"/>
        <end position="222"/>
    </location>
</feature>
<evidence type="ECO:0000259" key="6">
    <source>
        <dbReference type="Pfam" id="PF00892"/>
    </source>
</evidence>
<feature type="transmembrane region" description="Helical" evidence="5">
    <location>
        <begin position="123"/>
        <end position="141"/>
    </location>
</feature>